<evidence type="ECO:0000259" key="1">
    <source>
        <dbReference type="Pfam" id="PF07647"/>
    </source>
</evidence>
<dbReference type="InterPro" id="IPR001660">
    <property type="entry name" value="SAM"/>
</dbReference>
<evidence type="ECO:0000313" key="2">
    <source>
        <dbReference type="EMBL" id="KDQ15596.1"/>
    </source>
</evidence>
<dbReference type="AlphaFoldDB" id="A0A067MVJ8"/>
<reference evidence="3" key="1">
    <citation type="journal article" date="2014" name="Proc. Natl. Acad. Sci. U.S.A.">
        <title>Extensive sampling of basidiomycete genomes demonstrates inadequacy of the white-rot/brown-rot paradigm for wood decay fungi.</title>
        <authorList>
            <person name="Riley R."/>
            <person name="Salamov A.A."/>
            <person name="Brown D.W."/>
            <person name="Nagy L.G."/>
            <person name="Floudas D."/>
            <person name="Held B.W."/>
            <person name="Levasseur A."/>
            <person name="Lombard V."/>
            <person name="Morin E."/>
            <person name="Otillar R."/>
            <person name="Lindquist E.A."/>
            <person name="Sun H."/>
            <person name="LaButti K.M."/>
            <person name="Schmutz J."/>
            <person name="Jabbour D."/>
            <person name="Luo H."/>
            <person name="Baker S.E."/>
            <person name="Pisabarro A.G."/>
            <person name="Walton J.D."/>
            <person name="Blanchette R.A."/>
            <person name="Henrissat B."/>
            <person name="Martin F."/>
            <person name="Cullen D."/>
            <person name="Hibbett D.S."/>
            <person name="Grigoriev I.V."/>
        </authorList>
    </citation>
    <scope>NUCLEOTIDE SEQUENCE [LARGE SCALE GENOMIC DNA]</scope>
    <source>
        <strain evidence="3">FD-172 SS1</strain>
    </source>
</reference>
<dbReference type="InterPro" id="IPR013761">
    <property type="entry name" value="SAM/pointed_sf"/>
</dbReference>
<accession>A0A067MVJ8</accession>
<dbReference type="Gene3D" id="1.10.150.50">
    <property type="entry name" value="Transcription Factor, Ets-1"/>
    <property type="match status" value="1"/>
</dbReference>
<gene>
    <name evidence="2" type="ORF">BOTBODRAFT_82057</name>
</gene>
<dbReference type="EMBL" id="KL198031">
    <property type="protein sequence ID" value="KDQ15596.1"/>
    <property type="molecule type" value="Genomic_DNA"/>
</dbReference>
<dbReference type="Proteomes" id="UP000027195">
    <property type="component" value="Unassembled WGS sequence"/>
</dbReference>
<dbReference type="HOGENOM" id="CLU_210656_0_0_1"/>
<proteinExistence type="predicted"/>
<dbReference type="OrthoDB" id="2155283at2759"/>
<organism evidence="2 3">
    <name type="scientific">Botryobasidium botryosum (strain FD-172 SS1)</name>
    <dbReference type="NCBI Taxonomy" id="930990"/>
    <lineage>
        <taxon>Eukaryota</taxon>
        <taxon>Fungi</taxon>
        <taxon>Dikarya</taxon>
        <taxon>Basidiomycota</taxon>
        <taxon>Agaricomycotina</taxon>
        <taxon>Agaricomycetes</taxon>
        <taxon>Cantharellales</taxon>
        <taxon>Botryobasidiaceae</taxon>
        <taxon>Botryobasidium</taxon>
    </lineage>
</organism>
<feature type="domain" description="SAM" evidence="1">
    <location>
        <begin position="5"/>
        <end position="49"/>
    </location>
</feature>
<name>A0A067MVJ8_BOTB1</name>
<evidence type="ECO:0000313" key="3">
    <source>
        <dbReference type="Proteomes" id="UP000027195"/>
    </source>
</evidence>
<sequence>DRALLDDIPGWLSSLRLRQYIALFEGMGWEKIVRLDERGLEALGVRAAKSKEKLGWVFE</sequence>
<feature type="non-terminal residue" evidence="2">
    <location>
        <position position="1"/>
    </location>
</feature>
<keyword evidence="3" id="KW-1185">Reference proteome</keyword>
<dbReference type="Pfam" id="PF07647">
    <property type="entry name" value="SAM_2"/>
    <property type="match status" value="1"/>
</dbReference>
<protein>
    <recommendedName>
        <fullName evidence="1">SAM domain-containing protein</fullName>
    </recommendedName>
</protein>
<feature type="non-terminal residue" evidence="2">
    <location>
        <position position="59"/>
    </location>
</feature>
<dbReference type="SUPFAM" id="SSF47769">
    <property type="entry name" value="SAM/Pointed domain"/>
    <property type="match status" value="1"/>
</dbReference>
<dbReference type="InParanoid" id="A0A067MVJ8"/>